<gene>
    <name evidence="2" type="ORF">GHT07_05705</name>
</gene>
<dbReference type="Pfam" id="PF00027">
    <property type="entry name" value="cNMP_binding"/>
    <property type="match status" value="1"/>
</dbReference>
<organism evidence="2 3">
    <name type="scientific">Caenimonas koreensis DSM 17982</name>
    <dbReference type="NCBI Taxonomy" id="1121255"/>
    <lineage>
        <taxon>Bacteria</taxon>
        <taxon>Pseudomonadati</taxon>
        <taxon>Pseudomonadota</taxon>
        <taxon>Betaproteobacteria</taxon>
        <taxon>Burkholderiales</taxon>
        <taxon>Comamonadaceae</taxon>
        <taxon>Caenimonas</taxon>
    </lineage>
</organism>
<dbReference type="InterPro" id="IPR014710">
    <property type="entry name" value="RmlC-like_jellyroll"/>
</dbReference>
<dbReference type="InterPro" id="IPR000595">
    <property type="entry name" value="cNMP-bd_dom"/>
</dbReference>
<dbReference type="GO" id="GO:0005829">
    <property type="term" value="C:cytosol"/>
    <property type="evidence" value="ECO:0007669"/>
    <property type="project" value="TreeGrafter"/>
</dbReference>
<dbReference type="Proteomes" id="UP000487350">
    <property type="component" value="Unassembled WGS sequence"/>
</dbReference>
<dbReference type="InterPro" id="IPR018490">
    <property type="entry name" value="cNMP-bd_dom_sf"/>
</dbReference>
<dbReference type="AlphaFoldDB" id="A0A844B8A4"/>
<protein>
    <submittedName>
        <fullName evidence="2">Cyclic nucleotide-binding domain-containing protein</fullName>
    </submittedName>
</protein>
<dbReference type="OrthoDB" id="8589195at2"/>
<dbReference type="Gene3D" id="2.60.120.10">
    <property type="entry name" value="Jelly Rolls"/>
    <property type="match status" value="1"/>
</dbReference>
<proteinExistence type="predicted"/>
<dbReference type="PANTHER" id="PTHR11635">
    <property type="entry name" value="CAMP-DEPENDENT PROTEIN KINASE REGULATORY CHAIN"/>
    <property type="match status" value="1"/>
</dbReference>
<name>A0A844B8A4_9BURK</name>
<keyword evidence="3" id="KW-1185">Reference proteome</keyword>
<dbReference type="InterPro" id="IPR050503">
    <property type="entry name" value="cAMP-dep_PK_reg_su-like"/>
</dbReference>
<sequence length="204" mass="22010">MLDEPAALGETRLDPASAGTARICADRLRDVVQSASAELAADLLRAPSALMQLSHEEALAVVACMEPRLIAEGETFIHEGDKDNTGFMLLILDGEVTVESSVVHRDDPITCRILGAGSLIGEIGLIDGSARSASCTAMTDLRCAMLSRDALNGLLDADPRTAAKLMMAISHRIAQRIRANHDRLKLYSQLTLAMNEEIHFLMPF</sequence>
<dbReference type="RefSeq" id="WP_153584105.1">
    <property type="nucleotide sequence ID" value="NZ_WJBU01000005.1"/>
</dbReference>
<reference evidence="2 3" key="1">
    <citation type="submission" date="2019-11" db="EMBL/GenBank/DDBJ databases">
        <title>Caenimonas koreensis gen. nov., sp. nov., isolated from activated sludge.</title>
        <authorList>
            <person name="Seung H.R."/>
        </authorList>
    </citation>
    <scope>NUCLEOTIDE SEQUENCE [LARGE SCALE GENOMIC DNA]</scope>
    <source>
        <strain evidence="2 3">EMB320</strain>
    </source>
</reference>
<evidence type="ECO:0000259" key="1">
    <source>
        <dbReference type="PROSITE" id="PS50042"/>
    </source>
</evidence>
<dbReference type="SUPFAM" id="SSF51206">
    <property type="entry name" value="cAMP-binding domain-like"/>
    <property type="match status" value="1"/>
</dbReference>
<evidence type="ECO:0000313" key="2">
    <source>
        <dbReference type="EMBL" id="MRD46761.1"/>
    </source>
</evidence>
<dbReference type="SMART" id="SM00100">
    <property type="entry name" value="cNMP"/>
    <property type="match status" value="1"/>
</dbReference>
<dbReference type="CDD" id="cd00038">
    <property type="entry name" value="CAP_ED"/>
    <property type="match status" value="1"/>
</dbReference>
<comment type="caution">
    <text evidence="2">The sequence shown here is derived from an EMBL/GenBank/DDBJ whole genome shotgun (WGS) entry which is preliminary data.</text>
</comment>
<feature type="domain" description="Cyclic nucleotide-binding" evidence="1">
    <location>
        <begin position="49"/>
        <end position="155"/>
    </location>
</feature>
<dbReference type="PROSITE" id="PS50042">
    <property type="entry name" value="CNMP_BINDING_3"/>
    <property type="match status" value="1"/>
</dbReference>
<dbReference type="GO" id="GO:0005952">
    <property type="term" value="C:cAMP-dependent protein kinase complex"/>
    <property type="evidence" value="ECO:0007669"/>
    <property type="project" value="InterPro"/>
</dbReference>
<dbReference type="PANTHER" id="PTHR11635:SF152">
    <property type="entry name" value="CAMP-DEPENDENT PROTEIN KINASE TYPE I REGULATORY SUBUNIT-RELATED"/>
    <property type="match status" value="1"/>
</dbReference>
<evidence type="ECO:0000313" key="3">
    <source>
        <dbReference type="Proteomes" id="UP000487350"/>
    </source>
</evidence>
<dbReference type="EMBL" id="WJBU01000005">
    <property type="protein sequence ID" value="MRD46761.1"/>
    <property type="molecule type" value="Genomic_DNA"/>
</dbReference>
<accession>A0A844B8A4</accession>